<evidence type="ECO:0000256" key="1">
    <source>
        <dbReference type="SAM" id="Coils"/>
    </source>
</evidence>
<evidence type="ECO:0000313" key="3">
    <source>
        <dbReference type="Proteomes" id="UP000220127"/>
    </source>
</evidence>
<accession>A0A9X6YIN1</accession>
<dbReference type="Proteomes" id="UP000220127">
    <property type="component" value="Unassembled WGS sequence"/>
</dbReference>
<reference evidence="2 3" key="1">
    <citation type="submission" date="2017-09" db="EMBL/GenBank/DDBJ databases">
        <title>Large-scale bioinformatics analysis of Bacillus genomes uncovers conserved roles of natural products in bacterial physiology.</title>
        <authorList>
            <consortium name="Agbiome Team Llc"/>
            <person name="Bleich R.M."/>
            <person name="Grubbs K.J."/>
            <person name="Santa Maria K.C."/>
            <person name="Allen S.E."/>
            <person name="Farag S."/>
            <person name="Shank E.A."/>
            <person name="Bowers A."/>
        </authorList>
    </citation>
    <scope>NUCLEOTIDE SEQUENCE [LARGE SCALE GENOMIC DNA]</scope>
    <source>
        <strain evidence="2 3">AFS094940</strain>
    </source>
</reference>
<organism evidence="2 3">
    <name type="scientific">Bacillus thuringiensis</name>
    <dbReference type="NCBI Taxonomy" id="1428"/>
    <lineage>
        <taxon>Bacteria</taxon>
        <taxon>Bacillati</taxon>
        <taxon>Bacillota</taxon>
        <taxon>Bacilli</taxon>
        <taxon>Bacillales</taxon>
        <taxon>Bacillaceae</taxon>
        <taxon>Bacillus</taxon>
        <taxon>Bacillus cereus group</taxon>
    </lineage>
</organism>
<dbReference type="RefSeq" id="WP_097877062.1">
    <property type="nucleotide sequence ID" value="NZ_NUIV01000047.1"/>
</dbReference>
<protein>
    <submittedName>
        <fullName evidence="2">Uncharacterized protein</fullName>
    </submittedName>
</protein>
<gene>
    <name evidence="2" type="ORF">CON01_00795</name>
</gene>
<name>A0A9X6YIN1_BACTU</name>
<dbReference type="EMBL" id="NVMD01000002">
    <property type="protein sequence ID" value="PED16419.1"/>
    <property type="molecule type" value="Genomic_DNA"/>
</dbReference>
<keyword evidence="1" id="KW-0175">Coiled coil</keyword>
<sequence length="198" mass="23046">MAVNITKHFGMRYIERIKQIKDKNERKVYYTKNQEKITEDANKMLEMSEFVWMGQLGDNITRKFFINGNIILVADTDETALITLYKTDYGFPEKANRAVAKELLEKLYELKIDLEQAQEEAGEQVDKVDLEIENIEAELKSLRSQTSLLEIKKKAKTEERKGIMSMTKFVKEEVDKTAKLLCNSIEYRADVKEFEAGK</sequence>
<dbReference type="AlphaFoldDB" id="A0A9X6YIN1"/>
<evidence type="ECO:0000313" key="2">
    <source>
        <dbReference type="EMBL" id="PED16419.1"/>
    </source>
</evidence>
<comment type="caution">
    <text evidence="2">The sequence shown here is derived from an EMBL/GenBank/DDBJ whole genome shotgun (WGS) entry which is preliminary data.</text>
</comment>
<proteinExistence type="predicted"/>
<feature type="coiled-coil region" evidence="1">
    <location>
        <begin position="100"/>
        <end position="152"/>
    </location>
</feature>